<keyword evidence="3" id="KW-0804">Transcription</keyword>
<dbReference type="InterPro" id="IPR036390">
    <property type="entry name" value="WH_DNA-bd_sf"/>
</dbReference>
<dbReference type="Gene3D" id="3.30.450.40">
    <property type="match status" value="1"/>
</dbReference>
<evidence type="ECO:0000313" key="8">
    <source>
        <dbReference type="Proteomes" id="UP000218598"/>
    </source>
</evidence>
<keyword evidence="8" id="KW-1185">Reference proteome</keyword>
<dbReference type="SUPFAM" id="SSF55781">
    <property type="entry name" value="GAF domain-like"/>
    <property type="match status" value="1"/>
</dbReference>
<dbReference type="AlphaFoldDB" id="A0A2A3YEW4"/>
<sequence>MLPKEGPTVTSPETRDPSPAVSRAMGILRALETAGAPLTLSEIARDIGIAKSSASNICQALEHEGMIQRAENGYRLGLRTAEIGAAFAAQFNQVREFFAVVESDPLLRDQVVQIAMLDAPDAIYLARHEGRAERLGTPLGSRLPLIYCAVGNAMLLAMGEGELDSTLTASSFTPKTERSVTTSAQVRAKVLEGRERGYAIDRGESFAGVHGVAVPLDPWQPGDPRMALGVALGASEADDETVAAIGTALLAAAERLTNPLSRRPD</sequence>
<dbReference type="InterPro" id="IPR036388">
    <property type="entry name" value="WH-like_DNA-bd_sf"/>
</dbReference>
<gene>
    <name evidence="7" type="ORF">CIK66_17280</name>
</gene>
<dbReference type="GO" id="GO:0003700">
    <property type="term" value="F:DNA-binding transcription factor activity"/>
    <property type="evidence" value="ECO:0007669"/>
    <property type="project" value="TreeGrafter"/>
</dbReference>
<dbReference type="PANTHER" id="PTHR30136">
    <property type="entry name" value="HELIX-TURN-HELIX TRANSCRIPTIONAL REGULATOR, ICLR FAMILY"/>
    <property type="match status" value="1"/>
</dbReference>
<dbReference type="OrthoDB" id="7274111at2"/>
<proteinExistence type="predicted"/>
<dbReference type="GO" id="GO:0003677">
    <property type="term" value="F:DNA binding"/>
    <property type="evidence" value="ECO:0007669"/>
    <property type="project" value="UniProtKB-KW"/>
</dbReference>
<evidence type="ECO:0000256" key="3">
    <source>
        <dbReference type="ARBA" id="ARBA00023163"/>
    </source>
</evidence>
<feature type="domain" description="HTH iclR-type" evidence="5">
    <location>
        <begin position="18"/>
        <end position="78"/>
    </location>
</feature>
<dbReference type="PANTHER" id="PTHR30136:SF24">
    <property type="entry name" value="HTH-TYPE TRANSCRIPTIONAL REPRESSOR ALLR"/>
    <property type="match status" value="1"/>
</dbReference>
<dbReference type="SUPFAM" id="SSF46785">
    <property type="entry name" value="Winged helix' DNA-binding domain"/>
    <property type="match status" value="1"/>
</dbReference>
<name>A0A2A3YEW4_9MICO</name>
<protein>
    <submittedName>
        <fullName evidence="7">Transcriptional regulator</fullName>
    </submittedName>
</protein>
<evidence type="ECO:0000259" key="5">
    <source>
        <dbReference type="PROSITE" id="PS51077"/>
    </source>
</evidence>
<dbReference type="Pfam" id="PF09339">
    <property type="entry name" value="HTH_IclR"/>
    <property type="match status" value="1"/>
</dbReference>
<keyword evidence="1" id="KW-0805">Transcription regulation</keyword>
<evidence type="ECO:0000256" key="1">
    <source>
        <dbReference type="ARBA" id="ARBA00023015"/>
    </source>
</evidence>
<organism evidence="7 8">
    <name type="scientific">Brachybacterium alimentarium</name>
    <dbReference type="NCBI Taxonomy" id="47845"/>
    <lineage>
        <taxon>Bacteria</taxon>
        <taxon>Bacillati</taxon>
        <taxon>Actinomycetota</taxon>
        <taxon>Actinomycetes</taxon>
        <taxon>Micrococcales</taxon>
        <taxon>Dermabacteraceae</taxon>
        <taxon>Brachybacterium</taxon>
    </lineage>
</organism>
<evidence type="ECO:0000256" key="2">
    <source>
        <dbReference type="ARBA" id="ARBA00023125"/>
    </source>
</evidence>
<dbReference type="EMBL" id="NRGR01000035">
    <property type="protein sequence ID" value="PCC37827.1"/>
    <property type="molecule type" value="Genomic_DNA"/>
</dbReference>
<dbReference type="InterPro" id="IPR029016">
    <property type="entry name" value="GAF-like_dom_sf"/>
</dbReference>
<dbReference type="PROSITE" id="PS51077">
    <property type="entry name" value="HTH_ICLR"/>
    <property type="match status" value="1"/>
</dbReference>
<dbReference type="PROSITE" id="PS51078">
    <property type="entry name" value="ICLR_ED"/>
    <property type="match status" value="1"/>
</dbReference>
<feature type="region of interest" description="Disordered" evidence="4">
    <location>
        <begin position="1"/>
        <end position="20"/>
    </location>
</feature>
<dbReference type="SMART" id="SM00346">
    <property type="entry name" value="HTH_ICLR"/>
    <property type="match status" value="1"/>
</dbReference>
<comment type="caution">
    <text evidence="7">The sequence shown here is derived from an EMBL/GenBank/DDBJ whole genome shotgun (WGS) entry which is preliminary data.</text>
</comment>
<dbReference type="InterPro" id="IPR005471">
    <property type="entry name" value="Tscrpt_reg_IclR_N"/>
</dbReference>
<evidence type="ECO:0000259" key="6">
    <source>
        <dbReference type="PROSITE" id="PS51078"/>
    </source>
</evidence>
<evidence type="ECO:0000313" key="7">
    <source>
        <dbReference type="EMBL" id="PCC37827.1"/>
    </source>
</evidence>
<dbReference type="GO" id="GO:0045892">
    <property type="term" value="P:negative regulation of DNA-templated transcription"/>
    <property type="evidence" value="ECO:0007669"/>
    <property type="project" value="TreeGrafter"/>
</dbReference>
<dbReference type="InterPro" id="IPR050707">
    <property type="entry name" value="HTH_MetabolicPath_Reg"/>
</dbReference>
<evidence type="ECO:0000256" key="4">
    <source>
        <dbReference type="SAM" id="MobiDB-lite"/>
    </source>
</evidence>
<keyword evidence="2" id="KW-0238">DNA-binding</keyword>
<reference evidence="7 8" key="1">
    <citation type="journal article" date="2017" name="Elife">
        <title>Extensive horizontal gene transfer in cheese-associated bacteria.</title>
        <authorList>
            <person name="Bonham K.S."/>
            <person name="Wolfe B.E."/>
            <person name="Dutton R.J."/>
        </authorList>
    </citation>
    <scope>NUCLEOTIDE SEQUENCE [LARGE SCALE GENOMIC DNA]</scope>
    <source>
        <strain evidence="7 8">341_9</strain>
    </source>
</reference>
<feature type="domain" description="IclR-ED" evidence="6">
    <location>
        <begin position="79"/>
        <end position="262"/>
    </location>
</feature>
<dbReference type="Proteomes" id="UP000218598">
    <property type="component" value="Unassembled WGS sequence"/>
</dbReference>
<dbReference type="InterPro" id="IPR014757">
    <property type="entry name" value="Tscrpt_reg_IclR_C"/>
</dbReference>
<dbReference type="Pfam" id="PF01614">
    <property type="entry name" value="IclR_C"/>
    <property type="match status" value="1"/>
</dbReference>
<dbReference type="Gene3D" id="1.10.10.10">
    <property type="entry name" value="Winged helix-like DNA-binding domain superfamily/Winged helix DNA-binding domain"/>
    <property type="match status" value="1"/>
</dbReference>
<accession>A0A2A3YEW4</accession>